<evidence type="ECO:0000259" key="3">
    <source>
        <dbReference type="Pfam" id="PF25591"/>
    </source>
</evidence>
<dbReference type="RefSeq" id="WP_073825392.1">
    <property type="nucleotide sequence ID" value="NZ_JAUNKL010000015.1"/>
</dbReference>
<protein>
    <recommendedName>
        <fullName evidence="3">Leucine rich repeat variant domain-containing protein</fullName>
    </recommendedName>
</protein>
<dbReference type="Pfam" id="PF25591">
    <property type="entry name" value="LRV_2"/>
    <property type="match status" value="1"/>
</dbReference>
<feature type="transmembrane region" description="Helical" evidence="2">
    <location>
        <begin position="94"/>
        <end position="115"/>
    </location>
</feature>
<keyword evidence="2" id="KW-0812">Transmembrane</keyword>
<evidence type="ECO:0000256" key="1">
    <source>
        <dbReference type="SAM" id="MobiDB-lite"/>
    </source>
</evidence>
<dbReference type="InterPro" id="IPR057893">
    <property type="entry name" value="LRV_2"/>
</dbReference>
<dbReference type="Proteomes" id="UP000185612">
    <property type="component" value="Unassembled WGS sequence"/>
</dbReference>
<dbReference type="AlphaFoldDB" id="A0A1Q5PUC6"/>
<dbReference type="EMBL" id="MQVS01000009">
    <property type="protein sequence ID" value="OKL51181.1"/>
    <property type="molecule type" value="Genomic_DNA"/>
</dbReference>
<feature type="domain" description="Leucine rich repeat variant" evidence="3">
    <location>
        <begin position="7"/>
        <end position="63"/>
    </location>
</feature>
<dbReference type="OrthoDB" id="5179995at2"/>
<evidence type="ECO:0000256" key="2">
    <source>
        <dbReference type="SAM" id="Phobius"/>
    </source>
</evidence>
<keyword evidence="2" id="KW-0472">Membrane</keyword>
<feature type="region of interest" description="Disordered" evidence="1">
    <location>
        <begin position="122"/>
        <end position="154"/>
    </location>
</feature>
<gene>
    <name evidence="4" type="ORF">BSZ40_08860</name>
</gene>
<sequence length="270" mass="28124">MTQSELLRLAQDPGTPLHTLQQLAQEYPGLRPAIALNPSTYPALLEWLGALGDPAVNQALAQRSAGAPPGGPYGAPVGPPIDVSENEPRSVLPWLLAFLALAFVAAVVWVLLTFFSGPAPAQSGPDAGAVTAPAAPAPAPEEETPAPAESPVEEVRPAPEGAFDIQSFLAPSGNIGCVFGEDTVKCTIDEHSFVPSQGQCDASSPVEVTINADGKQSVKCVKDLDVTGTTLQYEQSAARGPFACTARETGIECWHTVSGESFTLSREALR</sequence>
<dbReference type="STRING" id="52770.BSZ40_08860"/>
<comment type="caution">
    <text evidence="4">The sequence shown here is derived from an EMBL/GenBank/DDBJ whole genome shotgun (WGS) entry which is preliminary data.</text>
</comment>
<evidence type="ECO:0000313" key="4">
    <source>
        <dbReference type="EMBL" id="OKL51181.1"/>
    </source>
</evidence>
<keyword evidence="2" id="KW-1133">Transmembrane helix</keyword>
<keyword evidence="5" id="KW-1185">Reference proteome</keyword>
<organism evidence="4 5">
    <name type="scientific">Buchananella hordeovulneris</name>
    <dbReference type="NCBI Taxonomy" id="52770"/>
    <lineage>
        <taxon>Bacteria</taxon>
        <taxon>Bacillati</taxon>
        <taxon>Actinomycetota</taxon>
        <taxon>Actinomycetes</taxon>
        <taxon>Actinomycetales</taxon>
        <taxon>Actinomycetaceae</taxon>
        <taxon>Buchananella</taxon>
    </lineage>
</organism>
<accession>A0A1Q5PUC6</accession>
<reference evidence="5" key="1">
    <citation type="submission" date="2016-12" db="EMBL/GenBank/DDBJ databases">
        <authorList>
            <person name="Meng X."/>
        </authorList>
    </citation>
    <scope>NUCLEOTIDE SEQUENCE [LARGE SCALE GENOMIC DNA]</scope>
    <source>
        <strain evidence="5">DSM 20732</strain>
    </source>
</reference>
<proteinExistence type="predicted"/>
<evidence type="ECO:0000313" key="5">
    <source>
        <dbReference type="Proteomes" id="UP000185612"/>
    </source>
</evidence>
<name>A0A1Q5PUC6_9ACTO</name>